<dbReference type="GO" id="GO:0016020">
    <property type="term" value="C:membrane"/>
    <property type="evidence" value="ECO:0007669"/>
    <property type="project" value="InterPro"/>
</dbReference>
<reference evidence="2 3" key="1">
    <citation type="journal article" date="2016" name="Nat. Commun.">
        <title>Thousands of microbial genomes shed light on interconnected biogeochemical processes in an aquifer system.</title>
        <authorList>
            <person name="Anantharaman K."/>
            <person name="Brown C.T."/>
            <person name="Hug L.A."/>
            <person name="Sharon I."/>
            <person name="Castelle C.J."/>
            <person name="Probst A.J."/>
            <person name="Thomas B.C."/>
            <person name="Singh A."/>
            <person name="Wilkins M.J."/>
            <person name="Karaoz U."/>
            <person name="Brodie E.L."/>
            <person name="Williams K.H."/>
            <person name="Hubbard S.S."/>
            <person name="Banfield J.F."/>
        </authorList>
    </citation>
    <scope>NUCLEOTIDE SEQUENCE [LARGE SCALE GENOMIC DNA]</scope>
</reference>
<dbReference type="Proteomes" id="UP000179072">
    <property type="component" value="Unassembled WGS sequence"/>
</dbReference>
<proteinExistence type="predicted"/>
<evidence type="ECO:0000313" key="2">
    <source>
        <dbReference type="EMBL" id="OGK44089.1"/>
    </source>
</evidence>
<organism evidence="2 3">
    <name type="scientific">Candidatus Roizmanbacteria bacterium RIFCSPLOWO2_01_FULL_38_11</name>
    <dbReference type="NCBI Taxonomy" id="1802060"/>
    <lineage>
        <taxon>Bacteria</taxon>
        <taxon>Candidatus Roizmaniibacteriota</taxon>
    </lineage>
</organism>
<evidence type="ECO:0000313" key="3">
    <source>
        <dbReference type="Proteomes" id="UP000179072"/>
    </source>
</evidence>
<dbReference type="InterPro" id="IPR004316">
    <property type="entry name" value="SWEET_rpt"/>
</dbReference>
<name>A0A1F7IL48_9BACT</name>
<dbReference type="Gene3D" id="1.20.1280.290">
    <property type="match status" value="1"/>
</dbReference>
<dbReference type="AlphaFoldDB" id="A0A1F7IL48"/>
<dbReference type="Pfam" id="PF03083">
    <property type="entry name" value="MtN3_slv"/>
    <property type="match status" value="1"/>
</dbReference>
<sequence length="84" mass="9405">MVGYTAAVIGIAMFVPQAVQMWRTKETKAVSLMTFLLTNIASLLWLTYGFLTNAKPVILVNSVAALLSFSIIYMKLRYKDKKIS</sequence>
<evidence type="ECO:0000256" key="1">
    <source>
        <dbReference type="SAM" id="Phobius"/>
    </source>
</evidence>
<evidence type="ECO:0008006" key="4">
    <source>
        <dbReference type="Google" id="ProtNLM"/>
    </source>
</evidence>
<gene>
    <name evidence="2" type="ORF">A2957_01305</name>
</gene>
<keyword evidence="1" id="KW-1133">Transmembrane helix</keyword>
<feature type="transmembrane region" description="Helical" evidence="1">
    <location>
        <begin position="57"/>
        <end position="76"/>
    </location>
</feature>
<comment type="caution">
    <text evidence="2">The sequence shown here is derived from an EMBL/GenBank/DDBJ whole genome shotgun (WGS) entry which is preliminary data.</text>
</comment>
<dbReference type="STRING" id="1802060.A2957_01305"/>
<protein>
    <recommendedName>
        <fullName evidence="4">MtN3 and saliva related transmembrane protein</fullName>
    </recommendedName>
</protein>
<feature type="transmembrane region" description="Helical" evidence="1">
    <location>
        <begin position="29"/>
        <end position="51"/>
    </location>
</feature>
<keyword evidence="1" id="KW-0812">Transmembrane</keyword>
<accession>A0A1F7IL48</accession>
<keyword evidence="1" id="KW-0472">Membrane</keyword>
<dbReference type="EMBL" id="MGAK01000025">
    <property type="protein sequence ID" value="OGK44089.1"/>
    <property type="molecule type" value="Genomic_DNA"/>
</dbReference>